<feature type="compositionally biased region" description="Gly residues" evidence="1">
    <location>
        <begin position="128"/>
        <end position="142"/>
    </location>
</feature>
<organism evidence="3 4">
    <name type="scientific">Lunasporangiospora selenospora</name>
    <dbReference type="NCBI Taxonomy" id="979761"/>
    <lineage>
        <taxon>Eukaryota</taxon>
        <taxon>Fungi</taxon>
        <taxon>Fungi incertae sedis</taxon>
        <taxon>Mucoromycota</taxon>
        <taxon>Mortierellomycotina</taxon>
        <taxon>Mortierellomycetes</taxon>
        <taxon>Mortierellales</taxon>
        <taxon>Mortierellaceae</taxon>
        <taxon>Lunasporangiospora</taxon>
    </lineage>
</organism>
<feature type="region of interest" description="Disordered" evidence="1">
    <location>
        <begin position="104"/>
        <end position="148"/>
    </location>
</feature>
<feature type="compositionally biased region" description="Basic and acidic residues" evidence="1">
    <location>
        <begin position="272"/>
        <end position="281"/>
    </location>
</feature>
<dbReference type="Proteomes" id="UP000780801">
    <property type="component" value="Unassembled WGS sequence"/>
</dbReference>
<keyword evidence="2" id="KW-0812">Transmembrane</keyword>
<accession>A0A9P6KFY0</accession>
<evidence type="ECO:0000313" key="3">
    <source>
        <dbReference type="EMBL" id="KAF9583242.1"/>
    </source>
</evidence>
<feature type="region of interest" description="Disordered" evidence="1">
    <location>
        <begin position="183"/>
        <end position="281"/>
    </location>
</feature>
<keyword evidence="4" id="KW-1185">Reference proteome</keyword>
<proteinExistence type="predicted"/>
<evidence type="ECO:0000256" key="1">
    <source>
        <dbReference type="SAM" id="MobiDB-lite"/>
    </source>
</evidence>
<comment type="caution">
    <text evidence="3">The sequence shown here is derived from an EMBL/GenBank/DDBJ whole genome shotgun (WGS) entry which is preliminary data.</text>
</comment>
<name>A0A9P6KFY0_9FUNG</name>
<keyword evidence="2" id="KW-1133">Transmembrane helix</keyword>
<feature type="compositionally biased region" description="Polar residues" evidence="1">
    <location>
        <begin position="355"/>
        <end position="368"/>
    </location>
</feature>
<keyword evidence="2" id="KW-0472">Membrane</keyword>
<feature type="region of interest" description="Disordered" evidence="1">
    <location>
        <begin position="448"/>
        <end position="475"/>
    </location>
</feature>
<gene>
    <name evidence="3" type="ORF">BGW38_009940</name>
</gene>
<feature type="compositionally biased region" description="Pro residues" evidence="1">
    <location>
        <begin position="464"/>
        <end position="475"/>
    </location>
</feature>
<feature type="compositionally biased region" description="Pro residues" evidence="1">
    <location>
        <begin position="106"/>
        <end position="116"/>
    </location>
</feature>
<dbReference type="SUPFAM" id="SSF117281">
    <property type="entry name" value="Kelch motif"/>
    <property type="match status" value="1"/>
</dbReference>
<evidence type="ECO:0000313" key="4">
    <source>
        <dbReference type="Proteomes" id="UP000780801"/>
    </source>
</evidence>
<dbReference type="InterPro" id="IPR015915">
    <property type="entry name" value="Kelch-typ_b-propeller"/>
</dbReference>
<reference evidence="3" key="1">
    <citation type="journal article" date="2020" name="Fungal Divers.">
        <title>Resolving the Mortierellaceae phylogeny through synthesis of multi-gene phylogenetics and phylogenomics.</title>
        <authorList>
            <person name="Vandepol N."/>
            <person name="Liber J."/>
            <person name="Desiro A."/>
            <person name="Na H."/>
            <person name="Kennedy M."/>
            <person name="Barry K."/>
            <person name="Grigoriev I.V."/>
            <person name="Miller A.N."/>
            <person name="O'Donnell K."/>
            <person name="Stajich J.E."/>
            <person name="Bonito G."/>
        </authorList>
    </citation>
    <scope>NUCLEOTIDE SEQUENCE</scope>
    <source>
        <strain evidence="3">KOD1015</strain>
    </source>
</reference>
<evidence type="ECO:0000256" key="2">
    <source>
        <dbReference type="SAM" id="Phobius"/>
    </source>
</evidence>
<dbReference type="EMBL" id="JAABOA010000763">
    <property type="protein sequence ID" value="KAF9583242.1"/>
    <property type="molecule type" value="Genomic_DNA"/>
</dbReference>
<protein>
    <submittedName>
        <fullName evidence="3">Uncharacterized protein</fullName>
    </submittedName>
</protein>
<dbReference type="Gene3D" id="2.120.10.80">
    <property type="entry name" value="Kelch-type beta propeller"/>
    <property type="match status" value="1"/>
</dbReference>
<feature type="compositionally biased region" description="Basic and acidic residues" evidence="1">
    <location>
        <begin position="186"/>
        <end position="206"/>
    </location>
</feature>
<dbReference type="AlphaFoldDB" id="A0A9P6KFY0"/>
<sequence length="475" mass="52075">MGASSWTPLEAFQTLTDTVDDNKLYIFGGGSALGASSGQLYILDVKSRTVAKLGPETEKRAYLACAATQYSFFAWGGLDTSGAPTKTLAPLVFNFASGTWVNSNIIPPPPPPPLPPQVSGTNPNSGNSGNGTGTKPGTGNGNDDGSESGGSQLNIAAIAGGIAGGIAVITLVVIGVYFWHKRRKEQKHDDSSDTPKKLSSKEDHFGGRNRQGSRPSDNESDYDGRRPESLISGYSDEESQFTPVRRKASFPMDKPARYRRMQTPIPGTEPRSLNRGDHNIHNQYDSRVDSMVAEANSNTFDSYDNRSTRNQGHRPSNPEGNRGPQSPHEIQQDRQPNGRRPKTPRPTPTESTSSQNGDTRPTDLQYTTRPRGPQYIAPRPNDPHYWEPDPSDPQYIGPRLNDPQFGVPRPLDLNYGVQTYRDPQFSYENRNNPHSTPRIMAYSSRHNSTFEGAPQHKHSTPTTLKPPPAIPTLDE</sequence>
<feature type="region of interest" description="Disordered" evidence="1">
    <location>
        <begin position="299"/>
        <end position="394"/>
    </location>
</feature>
<feature type="transmembrane region" description="Helical" evidence="2">
    <location>
        <begin position="155"/>
        <end position="179"/>
    </location>
</feature>